<reference evidence="2 3" key="1">
    <citation type="journal article" date="2019" name="Fungal Biol. Biotechnol.">
        <title>Draft genome sequence of fastidious pathogen Ceratobasidium theobromae, which causes vascular-streak dieback in Theobroma cacao.</title>
        <authorList>
            <person name="Ali S.S."/>
            <person name="Asman A."/>
            <person name="Shao J."/>
            <person name="Firmansyah A.P."/>
            <person name="Susilo A.W."/>
            <person name="Rosmana A."/>
            <person name="McMahon P."/>
            <person name="Junaid M."/>
            <person name="Guest D."/>
            <person name="Kheng T.Y."/>
            <person name="Meinhardt L.W."/>
            <person name="Bailey B.A."/>
        </authorList>
    </citation>
    <scope>NUCLEOTIDE SEQUENCE [LARGE SCALE GENOMIC DNA]</scope>
    <source>
        <strain evidence="2 3">CT2</strain>
    </source>
</reference>
<gene>
    <name evidence="2" type="ORF">CTheo_8391</name>
</gene>
<dbReference type="EMBL" id="SSOP01000542">
    <property type="protein sequence ID" value="KAB5588169.1"/>
    <property type="molecule type" value="Genomic_DNA"/>
</dbReference>
<feature type="region of interest" description="Disordered" evidence="1">
    <location>
        <begin position="177"/>
        <end position="248"/>
    </location>
</feature>
<dbReference type="AlphaFoldDB" id="A0A5N5Q974"/>
<evidence type="ECO:0000313" key="2">
    <source>
        <dbReference type="EMBL" id="KAB5588169.1"/>
    </source>
</evidence>
<keyword evidence="3" id="KW-1185">Reference proteome</keyword>
<comment type="caution">
    <text evidence="2">The sequence shown here is derived from an EMBL/GenBank/DDBJ whole genome shotgun (WGS) entry which is preliminary data.</text>
</comment>
<proteinExistence type="predicted"/>
<protein>
    <submittedName>
        <fullName evidence="2">Uncharacterized protein</fullName>
    </submittedName>
</protein>
<organism evidence="2 3">
    <name type="scientific">Ceratobasidium theobromae</name>
    <dbReference type="NCBI Taxonomy" id="1582974"/>
    <lineage>
        <taxon>Eukaryota</taxon>
        <taxon>Fungi</taxon>
        <taxon>Dikarya</taxon>
        <taxon>Basidiomycota</taxon>
        <taxon>Agaricomycotina</taxon>
        <taxon>Agaricomycetes</taxon>
        <taxon>Cantharellales</taxon>
        <taxon>Ceratobasidiaceae</taxon>
        <taxon>Ceratobasidium</taxon>
    </lineage>
</organism>
<evidence type="ECO:0000256" key="1">
    <source>
        <dbReference type="SAM" id="MobiDB-lite"/>
    </source>
</evidence>
<sequence>MAPVQSKPITAWGCGWPQRHSVPKSQPITISFSPKYSTCLNSALHSAGDPVQAPIAPFIAPAPAIPTALEAPIAPNAILTPPANNQGVDIPNLSEDEVAGGIHLTNSGRQSGANTYTMAELNMLVNTIAEVLLHSLQEWEELAWMVKPTSMGEVDPLCKQALEVDKLVQDCVEAAELDDPLPPSNPLEVPNHPPPKHAPHGDLNLVLPPAPAILQARRPIPPPIVGSKRKSSASAHVSAQIRPTKAHAMSPIASNSVIIIHNTSSKVDTTPVPTGPRPKQQAGHEPSLHVHKAPVAPVLTNSTGSQAQKSVAAASSSNMFENLLGKYLDPDAKQKVQAQQHKDNLVEIQINSKEWTIKNLHIENNKEWELHYQAECELDNLKGLIAGIQHPAIPAFQAPATLAAQLPGAPGAQLLTSLIAQLSAPVINQLLANLVAQLPNVIPTANPDGQAVLQAAPAVLVIPTVDHMITATDANPTPFSPNASPLVECNNASGSGLSYTSVPE</sequence>
<name>A0A5N5Q974_9AGAM</name>
<accession>A0A5N5Q974</accession>
<dbReference type="Proteomes" id="UP000383932">
    <property type="component" value="Unassembled WGS sequence"/>
</dbReference>
<evidence type="ECO:0000313" key="3">
    <source>
        <dbReference type="Proteomes" id="UP000383932"/>
    </source>
</evidence>
<feature type="region of interest" description="Disordered" evidence="1">
    <location>
        <begin position="264"/>
        <end position="288"/>
    </location>
</feature>